<evidence type="ECO:0000256" key="1">
    <source>
        <dbReference type="SAM" id="MobiDB-lite"/>
    </source>
</evidence>
<dbReference type="EMBL" id="JX649883">
    <property type="protein sequence ID" value="AGC71830.1"/>
    <property type="molecule type" value="Genomic_DNA"/>
</dbReference>
<accession>L7W055</accession>
<evidence type="ECO:0000313" key="3">
    <source>
        <dbReference type="EMBL" id="AGC71830.1"/>
    </source>
</evidence>
<feature type="compositionally biased region" description="Polar residues" evidence="1">
    <location>
        <begin position="435"/>
        <end position="449"/>
    </location>
</feature>
<keyword evidence="3" id="KW-0808">Transferase</keyword>
<feature type="compositionally biased region" description="Polar residues" evidence="1">
    <location>
        <begin position="401"/>
        <end position="422"/>
    </location>
</feature>
<feature type="domain" description="PDZ" evidence="2">
    <location>
        <begin position="706"/>
        <end position="785"/>
    </location>
</feature>
<dbReference type="SUPFAM" id="SSF50156">
    <property type="entry name" value="PDZ domain-like"/>
    <property type="match status" value="1"/>
</dbReference>
<dbReference type="Pfam" id="PF13180">
    <property type="entry name" value="PDZ_2"/>
    <property type="match status" value="1"/>
</dbReference>
<feature type="region of interest" description="Disordered" evidence="1">
    <location>
        <begin position="376"/>
        <end position="477"/>
    </location>
</feature>
<proteinExistence type="predicted"/>
<reference evidence="3" key="1">
    <citation type="submission" date="2012-09" db="EMBL/GenBank/DDBJ databases">
        <title>Metagenomic Characterization of a Microbial Community in Wastewater Detects High Levels of Antibiotic Resistance.</title>
        <authorList>
            <person name="Abrams M."/>
            <person name="Caldwell A."/>
            <person name="Vandaei E."/>
            <person name="Lee W."/>
            <person name="Perrott J."/>
            <person name="Khan S.Y."/>
            <person name="Ta J."/>
            <person name="Romero D."/>
            <person name="Nguyen V."/>
            <person name="Pourmand N."/>
            <person name="Ouverney C.C."/>
        </authorList>
    </citation>
    <scope>NUCLEOTIDE SEQUENCE</scope>
</reference>
<organism evidence="3">
    <name type="scientific">uncultured bacterium A1Q1_fos_1807</name>
    <dbReference type="NCBI Taxonomy" id="1256552"/>
    <lineage>
        <taxon>Bacteria</taxon>
        <taxon>environmental samples</taxon>
    </lineage>
</organism>
<dbReference type="SUPFAM" id="SSF52091">
    <property type="entry name" value="SpoIIaa-like"/>
    <property type="match status" value="1"/>
</dbReference>
<sequence length="804" mass="87517">MLGAVQPPPKLLIERLSDGDVTCLRLMGTIDEQFDAPGLSQTIACRYLILDLGGVDRISSFGIRQWIDFVQHIAPRLAGVYYVESSPKVVDQFNMVANFGGPGYIVSFYAPYRCESCDMEKRHLFRTDEETPVWRAGQAPAMTCQTCGNKEDFDENPAMYFNYVAQQPIQAIPPAVMQFLRVHLNYGQGGQRKLRIEKRIEGRCTYIKLSGDLDSDLKPEKLADGLEGEVIVDLGGILSIDPVGTAHWRKLMRTLDAKTGTSESVERVSFIAVPAIFLERLGKPEDLTRKGQVLSLIIPYNCSRCRATTPKLVDFTMHGDELRAGRVPRIKCALCGGPVTCVVSETWFNRLQTLPQPQVTPDLKATIALLTAAPAPQTPRSTMAGPVMTAPVGAPPPSGTPGWTAQPMSATPQPQQSTGWTPQPTPTPSPMGMSNPRSTMNGPMNQSSAAFARPGSISQATSLPPSQPQPPQPQGVFGKLQTIPGLLPGLLVVMLSLSGAIVYRILATPAGRAGDWSVVESSTPKAPPWHDSKFASDGSKFVGHSTLVAERTEALERADVAAQAELVSKLAEELETKDPDWRKVIQPLFAESVQALKDELDKAQKSIKQTDDPATIEAQLQPARDHQADQNKRVAASFKQSLADGAQPTLSQYWEKRARKSKGTRETGFQASTLIELDKAAFDKLVNQFRQTEAAAKIKVVPFFPLLAMRFESTVRGPVVIEVDESSPLAPAGIKTGDIVLSVLGHEVRTPSDFAKQIDQAIKELASHDLVLKVQRGKDLVDIKLAQTKAAPKKGPVFIKKGGK</sequence>
<keyword evidence="3" id="KW-0418">Kinase</keyword>
<dbReference type="InterPro" id="IPR036034">
    <property type="entry name" value="PDZ_sf"/>
</dbReference>
<name>L7W055_9BACT</name>
<dbReference type="InterPro" id="IPR036513">
    <property type="entry name" value="STAS_dom_sf"/>
</dbReference>
<dbReference type="Gene3D" id="2.30.42.10">
    <property type="match status" value="1"/>
</dbReference>
<dbReference type="InterPro" id="IPR001478">
    <property type="entry name" value="PDZ"/>
</dbReference>
<protein>
    <submittedName>
        <fullName evidence="3">Serine/threonine kinase family protein</fullName>
    </submittedName>
</protein>
<evidence type="ECO:0000259" key="2">
    <source>
        <dbReference type="Pfam" id="PF13180"/>
    </source>
</evidence>
<dbReference type="GO" id="GO:0016301">
    <property type="term" value="F:kinase activity"/>
    <property type="evidence" value="ECO:0007669"/>
    <property type="project" value="UniProtKB-KW"/>
</dbReference>
<dbReference type="AlphaFoldDB" id="L7W055"/>